<dbReference type="EMBL" id="PVQB02000123">
    <property type="protein sequence ID" value="KAF4342750.1"/>
    <property type="molecule type" value="Genomic_DNA"/>
</dbReference>
<sequence length="609" mass="69336">MRSFLTKWAATWPETSPEERYQEHLKDARSALEVAKKQPSSDDDAFDKNLDNIFQCIAHFQEVKASHETIVKPAEQEFQKAVGEKQESMMFELFDLFETETIERFIADWRQKRSTIVVREQTYPGRALATPESTVSRDAGAGSRHPMTTRKSYPRPPPKPSHETPYADPRQSLATQAPPANRRGLATPESTVSRDAGDSSRAPAAPSKRFPSPNATTQVPPSKRARANSPRSEFLKPLTDSSIEFDEVYQKGNAPLKHQIVEHRGYWYILQCKEHRRTFPKAPIKAACKHLNATSHGNLRLTHDQAIARLGTLVMNCSDDLAQKNNNAVQRALYDNMGQPLSSLSTRRRRLHRLDPRPGEVYCLYWRWAEQDQPGWYAFVVLPWDNCYSFGWDMTLKDTKLLDKIPESCEYNETTEVVKWKPAYRPGRSHHKSRQYPIIFFDDVNFPWNCASCWADVSLFERYDANDQSKNIRFKNQITKFIADMNARGGVGSGQAGGLEERPAGLQHRVETIPIQDTDSEYEEDEHTSATAGPSIASDRPASSFRDVVNMRQGQMVKVEVEEEQQYTEAKFKRTSPTLQAEDRTASSASSSVPHLSAAEMRDYGWSRL</sequence>
<gene>
    <name evidence="2" type="ORF">FBEOM_3334</name>
</gene>
<feature type="region of interest" description="Disordered" evidence="1">
    <location>
        <begin position="516"/>
        <end position="542"/>
    </location>
</feature>
<dbReference type="Proteomes" id="UP000730481">
    <property type="component" value="Unassembled WGS sequence"/>
</dbReference>
<feature type="region of interest" description="Disordered" evidence="1">
    <location>
        <begin position="128"/>
        <end position="235"/>
    </location>
</feature>
<reference evidence="2" key="1">
    <citation type="journal article" date="2017" name="Mycologia">
        <title>Fusarium algeriense, sp. nov., a novel toxigenic crown rot pathogen of durum wheat from Algeria is nested in the Fusarium burgessii species complex.</title>
        <authorList>
            <person name="Laraba I."/>
            <person name="Keddad A."/>
            <person name="Boureghda H."/>
            <person name="Abdallah N."/>
            <person name="Vaughan M.M."/>
            <person name="Proctor R.H."/>
            <person name="Busman M."/>
            <person name="O'Donnell K."/>
        </authorList>
    </citation>
    <scope>NUCLEOTIDE SEQUENCE</scope>
    <source>
        <strain evidence="2">NRRL 25174</strain>
    </source>
</reference>
<dbReference type="OrthoDB" id="4835412at2759"/>
<feature type="compositionally biased region" description="Basic and acidic residues" evidence="1">
    <location>
        <begin position="600"/>
        <end position="609"/>
    </location>
</feature>
<feature type="region of interest" description="Disordered" evidence="1">
    <location>
        <begin position="561"/>
        <end position="609"/>
    </location>
</feature>
<feature type="compositionally biased region" description="Low complexity" evidence="1">
    <location>
        <begin position="586"/>
        <end position="599"/>
    </location>
</feature>
<protein>
    <submittedName>
        <fullName evidence="2">Uncharacterized protein</fullName>
    </submittedName>
</protein>
<proteinExistence type="predicted"/>
<comment type="caution">
    <text evidence="2">The sequence shown here is derived from an EMBL/GenBank/DDBJ whole genome shotgun (WGS) entry which is preliminary data.</text>
</comment>
<evidence type="ECO:0000256" key="1">
    <source>
        <dbReference type="SAM" id="MobiDB-lite"/>
    </source>
</evidence>
<name>A0A9P5APW6_9HYPO</name>
<evidence type="ECO:0000313" key="3">
    <source>
        <dbReference type="Proteomes" id="UP000730481"/>
    </source>
</evidence>
<keyword evidence="3" id="KW-1185">Reference proteome</keyword>
<dbReference type="AlphaFoldDB" id="A0A9P5APW6"/>
<accession>A0A9P5APW6</accession>
<reference evidence="2" key="2">
    <citation type="submission" date="2020-02" db="EMBL/GenBank/DDBJ databases">
        <title>Identification and distribution of gene clusters putatively required for synthesis of sphingolipid metabolism inhibitors in phylogenetically diverse species of the filamentous fungus Fusarium.</title>
        <authorList>
            <person name="Kim H.-S."/>
            <person name="Busman M."/>
            <person name="Brown D.W."/>
            <person name="Divon H."/>
            <person name="Uhlig S."/>
            <person name="Proctor R.H."/>
        </authorList>
    </citation>
    <scope>NUCLEOTIDE SEQUENCE</scope>
    <source>
        <strain evidence="2">NRRL 25174</strain>
    </source>
</reference>
<evidence type="ECO:0000313" key="2">
    <source>
        <dbReference type="EMBL" id="KAF4342750.1"/>
    </source>
</evidence>
<organism evidence="2 3">
    <name type="scientific">Fusarium beomiforme</name>
    <dbReference type="NCBI Taxonomy" id="44412"/>
    <lineage>
        <taxon>Eukaryota</taxon>
        <taxon>Fungi</taxon>
        <taxon>Dikarya</taxon>
        <taxon>Ascomycota</taxon>
        <taxon>Pezizomycotina</taxon>
        <taxon>Sordariomycetes</taxon>
        <taxon>Hypocreomycetidae</taxon>
        <taxon>Hypocreales</taxon>
        <taxon>Nectriaceae</taxon>
        <taxon>Fusarium</taxon>
        <taxon>Fusarium burgessii species complex</taxon>
    </lineage>
</organism>